<keyword evidence="4" id="KW-0067">ATP-binding</keyword>
<gene>
    <name evidence="6" type="ORF">S06H3_13103</name>
</gene>
<dbReference type="Gene3D" id="1.10.1140.10">
    <property type="entry name" value="Bovine Mitochondrial F1-atpase, Atp Synthase Beta Chain, Chain D, domain 3"/>
    <property type="match status" value="1"/>
</dbReference>
<dbReference type="EMBL" id="BARV01006393">
    <property type="protein sequence ID" value="GAI12279.1"/>
    <property type="molecule type" value="Genomic_DNA"/>
</dbReference>
<keyword evidence="3" id="KW-0547">Nucleotide-binding</keyword>
<dbReference type="GO" id="GO:0006811">
    <property type="term" value="P:monoatomic ion transport"/>
    <property type="evidence" value="ECO:0007669"/>
    <property type="project" value="UniProtKB-KW"/>
</dbReference>
<sequence>IKKQYLMLKLVLQYYRISLEALQKDVSIDDLISLSVREEIAKAKYLPNEKIEEEIEKISQRLKDEMHKLKEGSKV</sequence>
<protein>
    <recommendedName>
        <fullName evidence="7">V-type ATP synthase subunit A</fullName>
    </recommendedName>
</protein>
<evidence type="ECO:0000256" key="3">
    <source>
        <dbReference type="ARBA" id="ARBA00022741"/>
    </source>
</evidence>
<evidence type="ECO:0000256" key="1">
    <source>
        <dbReference type="ARBA" id="ARBA00008936"/>
    </source>
</evidence>
<keyword evidence="2" id="KW-0813">Transport</keyword>
<evidence type="ECO:0008006" key="7">
    <source>
        <dbReference type="Google" id="ProtNLM"/>
    </source>
</evidence>
<reference evidence="6" key="1">
    <citation type="journal article" date="2014" name="Front. Microbiol.">
        <title>High frequency of phylogenetically diverse reductive dehalogenase-homologous genes in deep subseafloor sedimentary metagenomes.</title>
        <authorList>
            <person name="Kawai M."/>
            <person name="Futagami T."/>
            <person name="Toyoda A."/>
            <person name="Takaki Y."/>
            <person name="Nishi S."/>
            <person name="Hori S."/>
            <person name="Arai W."/>
            <person name="Tsubouchi T."/>
            <person name="Morono Y."/>
            <person name="Uchiyama I."/>
            <person name="Ito T."/>
            <person name="Fujiyama A."/>
            <person name="Inagaki F."/>
            <person name="Takami H."/>
        </authorList>
    </citation>
    <scope>NUCLEOTIDE SEQUENCE</scope>
    <source>
        <strain evidence="6">Expedition CK06-06</strain>
    </source>
</reference>
<organism evidence="6">
    <name type="scientific">marine sediment metagenome</name>
    <dbReference type="NCBI Taxonomy" id="412755"/>
    <lineage>
        <taxon>unclassified sequences</taxon>
        <taxon>metagenomes</taxon>
        <taxon>ecological metagenomes</taxon>
    </lineage>
</organism>
<evidence type="ECO:0000256" key="4">
    <source>
        <dbReference type="ARBA" id="ARBA00022840"/>
    </source>
</evidence>
<name>X1N0Z5_9ZZZZ</name>
<dbReference type="InterPro" id="IPR024034">
    <property type="entry name" value="ATPase_F1/V1_b/a_C"/>
</dbReference>
<evidence type="ECO:0000256" key="2">
    <source>
        <dbReference type="ARBA" id="ARBA00022448"/>
    </source>
</evidence>
<comment type="similarity">
    <text evidence="1">Belongs to the ATPase alpha/beta chains family.</text>
</comment>
<evidence type="ECO:0000313" key="6">
    <source>
        <dbReference type="EMBL" id="GAI12279.1"/>
    </source>
</evidence>
<dbReference type="AlphaFoldDB" id="X1N0Z5"/>
<evidence type="ECO:0000256" key="5">
    <source>
        <dbReference type="ARBA" id="ARBA00023065"/>
    </source>
</evidence>
<comment type="caution">
    <text evidence="6">The sequence shown here is derived from an EMBL/GenBank/DDBJ whole genome shotgun (WGS) entry which is preliminary data.</text>
</comment>
<accession>X1N0Z5</accession>
<proteinExistence type="inferred from homology"/>
<keyword evidence="5" id="KW-0406">Ion transport</keyword>
<feature type="non-terminal residue" evidence="6">
    <location>
        <position position="1"/>
    </location>
</feature>